<evidence type="ECO:0000313" key="9">
    <source>
        <dbReference type="EMBL" id="KAK5089531.1"/>
    </source>
</evidence>
<organism evidence="9 10">
    <name type="scientific">Lithohypha guttulata</name>
    <dbReference type="NCBI Taxonomy" id="1690604"/>
    <lineage>
        <taxon>Eukaryota</taxon>
        <taxon>Fungi</taxon>
        <taxon>Dikarya</taxon>
        <taxon>Ascomycota</taxon>
        <taxon>Pezizomycotina</taxon>
        <taxon>Eurotiomycetes</taxon>
        <taxon>Chaetothyriomycetidae</taxon>
        <taxon>Chaetothyriales</taxon>
        <taxon>Trichomeriaceae</taxon>
        <taxon>Lithohypha</taxon>
    </lineage>
</organism>
<dbReference type="Proteomes" id="UP001345013">
    <property type="component" value="Unassembled WGS sequence"/>
</dbReference>
<feature type="zinc finger region" description="CR-type" evidence="5">
    <location>
        <begin position="147"/>
        <end position="232"/>
    </location>
</feature>
<protein>
    <submittedName>
        <fullName evidence="9">DnaJ-like protein xdj1</fullName>
    </submittedName>
</protein>
<dbReference type="Pfam" id="PF01556">
    <property type="entry name" value="DnaJ_C"/>
    <property type="match status" value="1"/>
</dbReference>
<dbReference type="SUPFAM" id="SSF57938">
    <property type="entry name" value="DnaJ/Hsp40 cysteine-rich domain"/>
    <property type="match status" value="1"/>
</dbReference>
<dbReference type="EMBL" id="JAVRRG010000075">
    <property type="protein sequence ID" value="KAK5089531.1"/>
    <property type="molecule type" value="Genomic_DNA"/>
</dbReference>
<dbReference type="CDD" id="cd06257">
    <property type="entry name" value="DnaJ"/>
    <property type="match status" value="1"/>
</dbReference>
<comment type="caution">
    <text evidence="9">The sequence shown here is derived from an EMBL/GenBank/DDBJ whole genome shotgun (WGS) entry which is preliminary data.</text>
</comment>
<evidence type="ECO:0000259" key="8">
    <source>
        <dbReference type="PROSITE" id="PS51188"/>
    </source>
</evidence>
<feature type="domain" description="CR-type" evidence="8">
    <location>
        <begin position="147"/>
        <end position="232"/>
    </location>
</feature>
<keyword evidence="2" id="KW-0677">Repeat</keyword>
<dbReference type="InterPro" id="IPR018253">
    <property type="entry name" value="DnaJ_domain_CS"/>
</dbReference>
<dbReference type="Gene3D" id="2.10.230.10">
    <property type="entry name" value="Heat shock protein DnaJ, cysteine-rich domain"/>
    <property type="match status" value="1"/>
</dbReference>
<feature type="domain" description="J" evidence="7">
    <location>
        <begin position="17"/>
        <end position="84"/>
    </location>
</feature>
<dbReference type="InterPro" id="IPR044713">
    <property type="entry name" value="DNJA1/2-like"/>
</dbReference>
<dbReference type="CDD" id="cd10747">
    <property type="entry name" value="DnaJ_C"/>
    <property type="match status" value="1"/>
</dbReference>
<dbReference type="InterPro" id="IPR036869">
    <property type="entry name" value="J_dom_sf"/>
</dbReference>
<dbReference type="InterPro" id="IPR012724">
    <property type="entry name" value="DnaJ"/>
</dbReference>
<dbReference type="Gene3D" id="2.60.260.20">
    <property type="entry name" value="Urease metallochaperone UreE, N-terminal domain"/>
    <property type="match status" value="2"/>
</dbReference>
<dbReference type="InterPro" id="IPR008971">
    <property type="entry name" value="HSP40/DnaJ_pept-bd"/>
</dbReference>
<dbReference type="InterPro" id="IPR002939">
    <property type="entry name" value="DnaJ_C"/>
</dbReference>
<dbReference type="CDD" id="cd10719">
    <property type="entry name" value="DnaJ_zf"/>
    <property type="match status" value="1"/>
</dbReference>
<dbReference type="InterPro" id="IPR001305">
    <property type="entry name" value="HSP_DnaJ_Cys-rich_dom"/>
</dbReference>
<dbReference type="SMART" id="SM00271">
    <property type="entry name" value="DnaJ"/>
    <property type="match status" value="1"/>
</dbReference>
<dbReference type="PROSITE" id="PS00636">
    <property type="entry name" value="DNAJ_1"/>
    <property type="match status" value="1"/>
</dbReference>
<gene>
    <name evidence="9" type="primary">XDJ1</name>
    <name evidence="9" type="ORF">LTR24_006085</name>
</gene>
<dbReference type="PROSITE" id="PS51188">
    <property type="entry name" value="ZF_CR"/>
    <property type="match status" value="1"/>
</dbReference>
<dbReference type="Pfam" id="PF00684">
    <property type="entry name" value="DnaJ_CXXCXGXG"/>
    <property type="match status" value="1"/>
</dbReference>
<proteinExistence type="inferred from homology"/>
<sequence length="448" mass="48731">MNGMPGMNGGSAADDIDLYDILKVDKSASKAEIKKAYHKAALANHPDKVPEDQREAAEARFKSASQAYEILSDDQKRGLYDAHGMAAFEGGGPGMGAGVNMEDILGGLFGMNMGGMGGMGGGRGQRPKRSPDENQKYEVSLEDLYKGKTVRFSSTKNVLCSKCSGSGAKEGVQPRECSTCKGQGVRQVVQQVGPGMLTQRLVECSACEGTGKVVNPKDKCKKCKGKRTTEEKKQLELYIPRGAKEGDKIVLEGEADQIPGAEQTGDIIFHLVEQPHDIFNRAGPDLQATLEVTLAEALCGFSRTVITHLDGRGISLTHPQVEGEIMRPGQVIKVKGEGMPYKKSDAKGDLYLIVDIQFPEDGFFNEDTAAALRKLLPQPEPPIKTDVVDEATWEDADPEEFGKGDPRGGGQWEDEEEEKRMMHKEVDWVRSIERRSTAQVGGKVICRN</sequence>
<reference evidence="9 10" key="1">
    <citation type="submission" date="2023-08" db="EMBL/GenBank/DDBJ databases">
        <title>Black Yeasts Isolated from many extreme environments.</title>
        <authorList>
            <person name="Coleine C."/>
            <person name="Stajich J.E."/>
            <person name="Selbmann L."/>
        </authorList>
    </citation>
    <scope>NUCLEOTIDE SEQUENCE [LARGE SCALE GENOMIC DNA]</scope>
    <source>
        <strain evidence="9 10">CCFEE 5885</strain>
    </source>
</reference>
<dbReference type="PRINTS" id="PR00625">
    <property type="entry name" value="JDOMAIN"/>
</dbReference>
<evidence type="ECO:0000256" key="4">
    <source>
        <dbReference type="ARBA" id="ARBA00022833"/>
    </source>
</evidence>
<evidence type="ECO:0000256" key="3">
    <source>
        <dbReference type="ARBA" id="ARBA00022771"/>
    </source>
</evidence>
<keyword evidence="3 5" id="KW-0863">Zinc-finger</keyword>
<evidence type="ECO:0000256" key="2">
    <source>
        <dbReference type="ARBA" id="ARBA00022737"/>
    </source>
</evidence>
<evidence type="ECO:0000256" key="1">
    <source>
        <dbReference type="ARBA" id="ARBA00022723"/>
    </source>
</evidence>
<accession>A0ABR0K8H0</accession>
<evidence type="ECO:0000256" key="6">
    <source>
        <dbReference type="SAM" id="MobiDB-lite"/>
    </source>
</evidence>
<dbReference type="SUPFAM" id="SSF46565">
    <property type="entry name" value="Chaperone J-domain"/>
    <property type="match status" value="1"/>
</dbReference>
<dbReference type="HAMAP" id="MF_01152">
    <property type="entry name" value="DnaJ"/>
    <property type="match status" value="1"/>
</dbReference>
<evidence type="ECO:0000313" key="10">
    <source>
        <dbReference type="Proteomes" id="UP001345013"/>
    </source>
</evidence>
<keyword evidence="1 5" id="KW-0479">Metal-binding</keyword>
<keyword evidence="10" id="KW-1185">Reference proteome</keyword>
<dbReference type="Pfam" id="PF00226">
    <property type="entry name" value="DnaJ"/>
    <property type="match status" value="1"/>
</dbReference>
<dbReference type="PROSITE" id="PS50076">
    <property type="entry name" value="DNAJ_2"/>
    <property type="match status" value="1"/>
</dbReference>
<dbReference type="Gene3D" id="1.10.287.110">
    <property type="entry name" value="DnaJ domain"/>
    <property type="match status" value="1"/>
</dbReference>
<dbReference type="InterPro" id="IPR036410">
    <property type="entry name" value="HSP_DnaJ_Cys-rich_dom_sf"/>
</dbReference>
<keyword evidence="4 5" id="KW-0862">Zinc</keyword>
<dbReference type="InterPro" id="IPR001623">
    <property type="entry name" value="DnaJ_domain"/>
</dbReference>
<name>A0ABR0K8H0_9EURO</name>
<feature type="region of interest" description="Disordered" evidence="6">
    <location>
        <begin position="394"/>
        <end position="420"/>
    </location>
</feature>
<evidence type="ECO:0000259" key="7">
    <source>
        <dbReference type="PROSITE" id="PS50076"/>
    </source>
</evidence>
<dbReference type="SUPFAM" id="SSF49493">
    <property type="entry name" value="HSP40/DnaJ peptide-binding domain"/>
    <property type="match status" value="2"/>
</dbReference>
<evidence type="ECO:0000256" key="5">
    <source>
        <dbReference type="PROSITE-ProRule" id="PRU00546"/>
    </source>
</evidence>
<dbReference type="PANTHER" id="PTHR43888">
    <property type="entry name" value="DNAJ-LIKE-2, ISOFORM A-RELATED"/>
    <property type="match status" value="1"/>
</dbReference>